<keyword evidence="1" id="KW-0812">Transmembrane</keyword>
<dbReference type="AlphaFoldDB" id="A0A562U5H6"/>
<keyword evidence="1" id="KW-1133">Transmembrane helix</keyword>
<evidence type="ECO:0000256" key="1">
    <source>
        <dbReference type="SAM" id="Phobius"/>
    </source>
</evidence>
<keyword evidence="1" id="KW-0472">Membrane</keyword>
<dbReference type="Proteomes" id="UP000317010">
    <property type="component" value="Unassembled WGS sequence"/>
</dbReference>
<reference evidence="2 3" key="1">
    <citation type="submission" date="2019-07" db="EMBL/GenBank/DDBJ databases">
        <title>Genomic Encyclopedia of Archaeal and Bacterial Type Strains, Phase II (KMG-II): from individual species to whole genera.</title>
        <authorList>
            <person name="Goeker M."/>
        </authorList>
    </citation>
    <scope>NUCLEOTIDE SEQUENCE [LARGE SCALE GENOMIC DNA]</scope>
    <source>
        <strain evidence="2 3">ATCC BAA-1854</strain>
    </source>
</reference>
<sequence>MTNNLIFLLKKLSLLCLLLFTILSFIVGFFCIDARIHPHEKGISKTDILDYIYVSVTLLFLYIICKIITFILSKKLRA</sequence>
<keyword evidence="3" id="KW-1185">Reference proteome</keyword>
<evidence type="ECO:0000313" key="3">
    <source>
        <dbReference type="Proteomes" id="UP000317010"/>
    </source>
</evidence>
<feature type="transmembrane region" description="Helical" evidence="1">
    <location>
        <begin position="52"/>
        <end position="72"/>
    </location>
</feature>
<feature type="transmembrane region" description="Helical" evidence="1">
    <location>
        <begin position="12"/>
        <end position="32"/>
    </location>
</feature>
<accession>A0A562U5H6</accession>
<evidence type="ECO:0000313" key="2">
    <source>
        <dbReference type="EMBL" id="TWJ00859.1"/>
    </source>
</evidence>
<organism evidence="2 3">
    <name type="scientific">Mucilaginibacter frigoritolerans</name>
    <dbReference type="NCBI Taxonomy" id="652788"/>
    <lineage>
        <taxon>Bacteria</taxon>
        <taxon>Pseudomonadati</taxon>
        <taxon>Bacteroidota</taxon>
        <taxon>Sphingobacteriia</taxon>
        <taxon>Sphingobacteriales</taxon>
        <taxon>Sphingobacteriaceae</taxon>
        <taxon>Mucilaginibacter</taxon>
    </lineage>
</organism>
<name>A0A562U5H6_9SPHI</name>
<comment type="caution">
    <text evidence="2">The sequence shown here is derived from an EMBL/GenBank/DDBJ whole genome shotgun (WGS) entry which is preliminary data.</text>
</comment>
<gene>
    <name evidence="2" type="ORF">JN11_02119</name>
</gene>
<dbReference type="EMBL" id="VLLI01000005">
    <property type="protein sequence ID" value="TWJ00859.1"/>
    <property type="molecule type" value="Genomic_DNA"/>
</dbReference>
<proteinExistence type="predicted"/>
<protein>
    <submittedName>
        <fullName evidence="2">Uncharacterized protein</fullName>
    </submittedName>
</protein>